<evidence type="ECO:0000256" key="1">
    <source>
        <dbReference type="SAM" id="SignalP"/>
    </source>
</evidence>
<evidence type="ECO:0000313" key="4">
    <source>
        <dbReference type="Proteomes" id="UP000612055"/>
    </source>
</evidence>
<comment type="caution">
    <text evidence="3">The sequence shown here is derived from an EMBL/GenBank/DDBJ whole genome shotgun (WGS) entry which is preliminary data.</text>
</comment>
<dbReference type="InterPro" id="IPR000782">
    <property type="entry name" value="FAS1_domain"/>
</dbReference>
<feature type="chain" id="PRO_5033058416" description="FAS1 domain-containing protein" evidence="1">
    <location>
        <begin position="23"/>
        <end position="180"/>
    </location>
</feature>
<dbReference type="OrthoDB" id="530733at2759"/>
<dbReference type="Proteomes" id="UP000612055">
    <property type="component" value="Unassembled WGS sequence"/>
</dbReference>
<evidence type="ECO:0000313" key="3">
    <source>
        <dbReference type="EMBL" id="KAG2491004.1"/>
    </source>
</evidence>
<gene>
    <name evidence="3" type="ORF">HYH03_010676</name>
</gene>
<accession>A0A836BXB4</accession>
<evidence type="ECO:0000259" key="2">
    <source>
        <dbReference type="PROSITE" id="PS50213"/>
    </source>
</evidence>
<proteinExistence type="predicted"/>
<sequence length="180" mass="19312">MSRLPLLALCALLALSDSVAHAQSSARSPAEYICGAPDLATLCKVIKAAGNGKGATRLKDTKAIDTIFAPLDGAFYTDAKKVAHELGLKTFEEIFTKQKAADRLLQNIIIPNQAITSAAFKSGTYKSLLGQKLTLSSAIFTKDKYVASEEIKATIKATDFEAGRSIIHKVDRVPVPDDFL</sequence>
<reference evidence="3" key="1">
    <citation type="journal article" date="2020" name="bioRxiv">
        <title>Comparative genomics of Chlamydomonas.</title>
        <authorList>
            <person name="Craig R.J."/>
            <person name="Hasan A.R."/>
            <person name="Ness R.W."/>
            <person name="Keightley P.D."/>
        </authorList>
    </citation>
    <scope>NUCLEOTIDE SEQUENCE</scope>
    <source>
        <strain evidence="3">CCAP 11/70</strain>
    </source>
</reference>
<keyword evidence="4" id="KW-1185">Reference proteome</keyword>
<dbReference type="AlphaFoldDB" id="A0A836BXB4"/>
<dbReference type="InterPro" id="IPR036378">
    <property type="entry name" value="FAS1_dom_sf"/>
</dbReference>
<protein>
    <recommendedName>
        <fullName evidence="2">FAS1 domain-containing protein</fullName>
    </recommendedName>
</protein>
<organism evidence="3 4">
    <name type="scientific">Edaphochlamys debaryana</name>
    <dbReference type="NCBI Taxonomy" id="47281"/>
    <lineage>
        <taxon>Eukaryota</taxon>
        <taxon>Viridiplantae</taxon>
        <taxon>Chlorophyta</taxon>
        <taxon>core chlorophytes</taxon>
        <taxon>Chlorophyceae</taxon>
        <taxon>CS clade</taxon>
        <taxon>Chlamydomonadales</taxon>
        <taxon>Chlamydomonadales incertae sedis</taxon>
        <taxon>Edaphochlamys</taxon>
    </lineage>
</organism>
<feature type="domain" description="FAS1" evidence="2">
    <location>
        <begin position="26"/>
        <end position="174"/>
    </location>
</feature>
<dbReference type="Gene3D" id="2.30.180.10">
    <property type="entry name" value="FAS1 domain"/>
    <property type="match status" value="1"/>
</dbReference>
<feature type="signal peptide" evidence="1">
    <location>
        <begin position="1"/>
        <end position="22"/>
    </location>
</feature>
<dbReference type="PROSITE" id="PS50213">
    <property type="entry name" value="FAS1"/>
    <property type="match status" value="1"/>
</dbReference>
<dbReference type="Pfam" id="PF02469">
    <property type="entry name" value="Fasciclin"/>
    <property type="match status" value="1"/>
</dbReference>
<name>A0A836BXB4_9CHLO</name>
<dbReference type="SMART" id="SM00554">
    <property type="entry name" value="FAS1"/>
    <property type="match status" value="1"/>
</dbReference>
<dbReference type="EMBL" id="JAEHOE010000057">
    <property type="protein sequence ID" value="KAG2491004.1"/>
    <property type="molecule type" value="Genomic_DNA"/>
</dbReference>
<keyword evidence="1" id="KW-0732">Signal</keyword>
<dbReference type="SUPFAM" id="SSF82153">
    <property type="entry name" value="FAS1 domain"/>
    <property type="match status" value="1"/>
</dbReference>